<dbReference type="Proteomes" id="UP001138997">
    <property type="component" value="Unassembled WGS sequence"/>
</dbReference>
<gene>
    <name evidence="1" type="ORF">LR394_37440</name>
</gene>
<accession>A0A9X1NM00</accession>
<keyword evidence="2" id="KW-1185">Reference proteome</keyword>
<reference evidence="1" key="1">
    <citation type="submission" date="2021-11" db="EMBL/GenBank/DDBJ databases">
        <title>Streptomyces corallinus and Kineosporia corallina sp. nov., two new coral-derived marine actinobacteria.</title>
        <authorList>
            <person name="Buangrab K."/>
            <person name="Sutthacheep M."/>
            <person name="Yeemin T."/>
            <person name="Harunari E."/>
            <person name="Igarashi Y."/>
            <person name="Sripreechasak P."/>
            <person name="Kanchanasin P."/>
            <person name="Tanasupawat S."/>
            <person name="Phongsopitanun W."/>
        </authorList>
    </citation>
    <scope>NUCLEOTIDE SEQUENCE</scope>
    <source>
        <strain evidence="1">JCM 31032</strain>
    </source>
</reference>
<dbReference type="Pfam" id="PF16945">
    <property type="entry name" value="Phage_r1t_holin"/>
    <property type="match status" value="1"/>
</dbReference>
<organism evidence="1 2">
    <name type="scientific">Kineosporia babensis</name>
    <dbReference type="NCBI Taxonomy" id="499548"/>
    <lineage>
        <taxon>Bacteria</taxon>
        <taxon>Bacillati</taxon>
        <taxon>Actinomycetota</taxon>
        <taxon>Actinomycetes</taxon>
        <taxon>Kineosporiales</taxon>
        <taxon>Kineosporiaceae</taxon>
        <taxon>Kineosporia</taxon>
    </lineage>
</organism>
<sequence>MFLFSKQFVVATAERAIKTAAQSAVAAIGTTAALEDLNWELVGGIVGLATLLSVLTSISSNGIDGPGPSLGAERLAPVPPAAVVPPVAEPAPVVPSVPAQAAAVVQPSVEKA</sequence>
<evidence type="ECO:0000313" key="1">
    <source>
        <dbReference type="EMBL" id="MCD5316598.1"/>
    </source>
</evidence>
<dbReference type="AlphaFoldDB" id="A0A9X1NM00"/>
<dbReference type="EMBL" id="JAJOMB010000031">
    <property type="protein sequence ID" value="MCD5316598.1"/>
    <property type="molecule type" value="Genomic_DNA"/>
</dbReference>
<evidence type="ECO:0000313" key="2">
    <source>
        <dbReference type="Proteomes" id="UP001138997"/>
    </source>
</evidence>
<protein>
    <submittedName>
        <fullName evidence="1">Holin</fullName>
    </submittedName>
</protein>
<comment type="caution">
    <text evidence="1">The sequence shown here is derived from an EMBL/GenBank/DDBJ whole genome shotgun (WGS) entry which is preliminary data.</text>
</comment>
<dbReference type="InterPro" id="IPR020109">
    <property type="entry name" value="Holin_r1t"/>
</dbReference>
<proteinExistence type="predicted"/>
<name>A0A9X1NM00_9ACTN</name>
<dbReference type="RefSeq" id="WP_231449449.1">
    <property type="nucleotide sequence ID" value="NZ_JAJOMB010000031.1"/>
</dbReference>